<comment type="caution">
    <text evidence="1">The sequence shown here is derived from an EMBL/GenBank/DDBJ whole genome shotgun (WGS) entry which is preliminary data.</text>
</comment>
<protein>
    <submittedName>
        <fullName evidence="1">Uncharacterized protein</fullName>
    </submittedName>
</protein>
<organism evidence="1">
    <name type="scientific">mine drainage metagenome</name>
    <dbReference type="NCBI Taxonomy" id="410659"/>
    <lineage>
        <taxon>unclassified sequences</taxon>
        <taxon>metagenomes</taxon>
        <taxon>ecological metagenomes</taxon>
    </lineage>
</organism>
<gene>
    <name evidence="1" type="ORF">GALL_435260</name>
</gene>
<dbReference type="AlphaFoldDB" id="A0A1J5Q4A9"/>
<dbReference type="EMBL" id="MLJW01002376">
    <property type="protein sequence ID" value="OIQ74815.1"/>
    <property type="molecule type" value="Genomic_DNA"/>
</dbReference>
<reference evidence="1" key="1">
    <citation type="submission" date="2016-10" db="EMBL/GenBank/DDBJ databases">
        <title>Sequence of Gallionella enrichment culture.</title>
        <authorList>
            <person name="Poehlein A."/>
            <person name="Muehling M."/>
            <person name="Daniel R."/>
        </authorList>
    </citation>
    <scope>NUCLEOTIDE SEQUENCE</scope>
</reference>
<sequence>MMIGTIIGEIRIAMIARRNGISGRDSPSAAIVPSTAATIVAKKPMMIEFFAAFTHLALAQTSAHHDASRP</sequence>
<name>A0A1J5Q4A9_9ZZZZ</name>
<evidence type="ECO:0000313" key="1">
    <source>
        <dbReference type="EMBL" id="OIQ74815.1"/>
    </source>
</evidence>
<proteinExistence type="predicted"/>
<accession>A0A1J5Q4A9</accession>